<evidence type="ECO:0000256" key="1">
    <source>
        <dbReference type="ARBA" id="ARBA00010062"/>
    </source>
</evidence>
<evidence type="ECO:0000313" key="5">
    <source>
        <dbReference type="Proteomes" id="UP001571476"/>
    </source>
</evidence>
<dbReference type="Gene3D" id="3.40.50.2300">
    <property type="match status" value="2"/>
</dbReference>
<accession>A0ABV4T026</accession>
<gene>
    <name evidence="4" type="ORF">ACEG43_44405</name>
</gene>
<dbReference type="EMBL" id="JBGOSP010000051">
    <property type="protein sequence ID" value="MFA3843098.1"/>
    <property type="molecule type" value="Genomic_DNA"/>
</dbReference>
<dbReference type="RefSeq" id="WP_372566963.1">
    <property type="nucleotide sequence ID" value="NZ_JBGOSP010000051.1"/>
</dbReference>
<comment type="similarity">
    <text evidence="1">Belongs to the leucine-binding protein family.</text>
</comment>
<reference evidence="4 5" key="1">
    <citation type="submission" date="2024-08" db="EMBL/GenBank/DDBJ databases">
        <title>Genome sequence of Streptomyces aureus CACIA-1.46HGO.</title>
        <authorList>
            <person name="Evangelista-Martinez Z."/>
        </authorList>
    </citation>
    <scope>NUCLEOTIDE SEQUENCE [LARGE SCALE GENOMIC DNA]</scope>
    <source>
        <strain evidence="4 5">CACIA-1.46HGO</strain>
    </source>
</reference>
<name>A0ABV4T026_9ACTN</name>
<keyword evidence="5" id="KW-1185">Reference proteome</keyword>
<evidence type="ECO:0000313" key="4">
    <source>
        <dbReference type="EMBL" id="MFA3843098.1"/>
    </source>
</evidence>
<dbReference type="SUPFAM" id="SSF53822">
    <property type="entry name" value="Periplasmic binding protein-like I"/>
    <property type="match status" value="1"/>
</dbReference>
<evidence type="ECO:0000259" key="3">
    <source>
        <dbReference type="Pfam" id="PF13458"/>
    </source>
</evidence>
<evidence type="ECO:0000256" key="2">
    <source>
        <dbReference type="ARBA" id="ARBA00022729"/>
    </source>
</evidence>
<sequence length="371" mass="38892">MLASGAKSVSKANPVVVGVVYADDNPLGNFPETVPAARAAENYINSHGGIGGRALKVNLCNGKNNAASDVSCATKFVSSGAVTVYGSDALWGTVGPTVLAKAGVVNQTGPFYGPELTGPNAYPWQGETVTGDSAVAQYALSTHTNATCLYVQVPSYKTACVDNFKKPVEAGGGKAHTVGVPVTVADMSQYATQVAKSKDGLVNVAVDKTLFVQLVQSSAQQNYKPTWVTFSLNAQPDLLSRLGPLAKGVVFWSDIKSPTDTSDPDTAIFNAAMSKYQPSGQIDPVSAQTFSDLMTLKRLGDKVGGAALTRAGMPKILGGISGVQQFMGPQLDSSKRLPGLPHSFHTGSYLYQWNGKSFVPFGKGYYEYQAG</sequence>
<dbReference type="InterPro" id="IPR028081">
    <property type="entry name" value="Leu-bd"/>
</dbReference>
<dbReference type="InterPro" id="IPR028082">
    <property type="entry name" value="Peripla_BP_I"/>
</dbReference>
<protein>
    <submittedName>
        <fullName evidence="4">ABC transporter substrate-binding protein</fullName>
    </submittedName>
</protein>
<proteinExistence type="inferred from homology"/>
<feature type="domain" description="Leucine-binding protein" evidence="3">
    <location>
        <begin position="14"/>
        <end position="354"/>
    </location>
</feature>
<dbReference type="Proteomes" id="UP001571476">
    <property type="component" value="Unassembled WGS sequence"/>
</dbReference>
<organism evidence="4 5">
    <name type="scientific">Streptomyces aureus</name>
    <dbReference type="NCBI Taxonomy" id="193461"/>
    <lineage>
        <taxon>Bacteria</taxon>
        <taxon>Bacillati</taxon>
        <taxon>Actinomycetota</taxon>
        <taxon>Actinomycetes</taxon>
        <taxon>Kitasatosporales</taxon>
        <taxon>Streptomycetaceae</taxon>
        <taxon>Streptomyces</taxon>
    </lineage>
</organism>
<comment type="caution">
    <text evidence="4">The sequence shown here is derived from an EMBL/GenBank/DDBJ whole genome shotgun (WGS) entry which is preliminary data.</text>
</comment>
<dbReference type="Pfam" id="PF13458">
    <property type="entry name" value="Peripla_BP_6"/>
    <property type="match status" value="1"/>
</dbReference>
<keyword evidence="2" id="KW-0732">Signal</keyword>